<keyword evidence="1" id="KW-0732">Signal</keyword>
<comment type="caution">
    <text evidence="2">The sequence shown here is derived from an EMBL/GenBank/DDBJ whole genome shotgun (WGS) entry which is preliminary data.</text>
</comment>
<name>A0A0V0UA02_9BILA</name>
<reference evidence="2 3" key="1">
    <citation type="submission" date="2015-01" db="EMBL/GenBank/DDBJ databases">
        <title>Evolution of Trichinella species and genotypes.</title>
        <authorList>
            <person name="Korhonen P.K."/>
            <person name="Edoardo P."/>
            <person name="Giuseppe L.R."/>
            <person name="Gasser R.B."/>
        </authorList>
    </citation>
    <scope>NUCLEOTIDE SEQUENCE [LARGE SCALE GENOMIC DNA]</scope>
    <source>
        <strain evidence="2">ISS417</strain>
    </source>
</reference>
<organism evidence="2 3">
    <name type="scientific">Trichinella murrelli</name>
    <dbReference type="NCBI Taxonomy" id="144512"/>
    <lineage>
        <taxon>Eukaryota</taxon>
        <taxon>Metazoa</taxon>
        <taxon>Ecdysozoa</taxon>
        <taxon>Nematoda</taxon>
        <taxon>Enoplea</taxon>
        <taxon>Dorylaimia</taxon>
        <taxon>Trichinellida</taxon>
        <taxon>Trichinellidae</taxon>
        <taxon>Trichinella</taxon>
    </lineage>
</organism>
<feature type="signal peptide" evidence="1">
    <location>
        <begin position="1"/>
        <end position="19"/>
    </location>
</feature>
<protein>
    <submittedName>
        <fullName evidence="2">Uncharacterized protein</fullName>
    </submittedName>
</protein>
<feature type="chain" id="PRO_5006869857" evidence="1">
    <location>
        <begin position="20"/>
        <end position="127"/>
    </location>
</feature>
<evidence type="ECO:0000256" key="1">
    <source>
        <dbReference type="SAM" id="SignalP"/>
    </source>
</evidence>
<dbReference type="AlphaFoldDB" id="A0A0V0UA02"/>
<evidence type="ECO:0000313" key="2">
    <source>
        <dbReference type="EMBL" id="KRX48102.1"/>
    </source>
</evidence>
<keyword evidence="3" id="KW-1185">Reference proteome</keyword>
<proteinExistence type="predicted"/>
<gene>
    <name evidence="2" type="ORF">T05_14355</name>
</gene>
<dbReference type="Proteomes" id="UP000055048">
    <property type="component" value="Unassembled WGS sequence"/>
</dbReference>
<evidence type="ECO:0000313" key="3">
    <source>
        <dbReference type="Proteomes" id="UP000055048"/>
    </source>
</evidence>
<sequence length="127" mass="14970">MSTGWLVMVMMVVVVVVEEESGLMLDRNLHNAVEWVFVAWRKGKKNCHRVQYLFEYQSPDDDLENTVVVVFYSSIPIFKFTVIFSNVKKRIVMFSSLAPRRSDQRGYIEKKTKERHVGTKGIYYIFH</sequence>
<dbReference type="EMBL" id="JYDJ01000034">
    <property type="protein sequence ID" value="KRX48102.1"/>
    <property type="molecule type" value="Genomic_DNA"/>
</dbReference>
<accession>A0A0V0UA02</accession>